<evidence type="ECO:0000313" key="2">
    <source>
        <dbReference type="EMBL" id="SKB80575.1"/>
    </source>
</evidence>
<protein>
    <recommendedName>
        <fullName evidence="5">Urease</fullName>
    </recommendedName>
</protein>
<dbReference type="AlphaFoldDB" id="A0A0Q3SQA2"/>
<name>A0A0Q3SQA2_9HYPH</name>
<keyword evidence="3" id="KW-1185">Reference proteome</keyword>
<reference evidence="2 4" key="2">
    <citation type="submission" date="2017-02" db="EMBL/GenBank/DDBJ databases">
        <authorList>
            <person name="Peterson S.W."/>
        </authorList>
    </citation>
    <scope>NUCLEOTIDE SEQUENCE [LARGE SCALE GENOMIC DNA]</scope>
    <source>
        <strain evidence="2 4">DSM 9653</strain>
    </source>
</reference>
<evidence type="ECO:0000313" key="1">
    <source>
        <dbReference type="EMBL" id="KQK27642.1"/>
    </source>
</evidence>
<dbReference type="Proteomes" id="UP000051562">
    <property type="component" value="Unassembled WGS sequence"/>
</dbReference>
<evidence type="ECO:0000313" key="3">
    <source>
        <dbReference type="Proteomes" id="UP000051562"/>
    </source>
</evidence>
<dbReference type="OrthoDB" id="9808883at2"/>
<dbReference type="RefSeq" id="WP_055731030.1">
    <property type="nucleotide sequence ID" value="NZ_FUYX01000005.1"/>
</dbReference>
<proteinExistence type="predicted"/>
<gene>
    <name evidence="1" type="ORF">ARD30_25570</name>
    <name evidence="2" type="ORF">SAMN05660750_02465</name>
</gene>
<dbReference type="Pfam" id="PF06906">
    <property type="entry name" value="DUF1272"/>
    <property type="match status" value="1"/>
</dbReference>
<evidence type="ECO:0008006" key="5">
    <source>
        <dbReference type="Google" id="ProtNLM"/>
    </source>
</evidence>
<dbReference type="Proteomes" id="UP000190130">
    <property type="component" value="Unassembled WGS sequence"/>
</dbReference>
<accession>A0A0Q3SQA2</accession>
<reference evidence="1 3" key="1">
    <citation type="submission" date="2015-10" db="EMBL/GenBank/DDBJ databases">
        <title>Draft genome of Bosea thiooxidans.</title>
        <authorList>
            <person name="Wang X."/>
        </authorList>
    </citation>
    <scope>NUCLEOTIDE SEQUENCE [LARGE SCALE GENOMIC DNA]</scope>
    <source>
        <strain evidence="1 3">CGMCC 9174</strain>
    </source>
</reference>
<dbReference type="EMBL" id="FUYX01000005">
    <property type="protein sequence ID" value="SKB80575.1"/>
    <property type="molecule type" value="Genomic_DNA"/>
</dbReference>
<dbReference type="STRING" id="53254.SAMN05660750_02465"/>
<sequence>MLQLRPNCECCDRDLTPQSRDALICTFECTFCVDCAETRFAGTCPNCGGELVRRPVRPERMLEKYPASTERVRKPHPQCAAA</sequence>
<evidence type="ECO:0000313" key="4">
    <source>
        <dbReference type="Proteomes" id="UP000190130"/>
    </source>
</evidence>
<dbReference type="EMBL" id="LMAR01000095">
    <property type="protein sequence ID" value="KQK27642.1"/>
    <property type="molecule type" value="Genomic_DNA"/>
</dbReference>
<dbReference type="InterPro" id="IPR010696">
    <property type="entry name" value="DUF1272"/>
</dbReference>
<organism evidence="1 3">
    <name type="scientific">Bosea thiooxidans</name>
    <dbReference type="NCBI Taxonomy" id="53254"/>
    <lineage>
        <taxon>Bacteria</taxon>
        <taxon>Pseudomonadati</taxon>
        <taxon>Pseudomonadota</taxon>
        <taxon>Alphaproteobacteria</taxon>
        <taxon>Hyphomicrobiales</taxon>
        <taxon>Boseaceae</taxon>
        <taxon>Bosea</taxon>
    </lineage>
</organism>